<feature type="transmembrane region" description="Helical" evidence="6">
    <location>
        <begin position="781"/>
        <end position="806"/>
    </location>
</feature>
<feature type="transmembrane region" description="Helical" evidence="6">
    <location>
        <begin position="438"/>
        <end position="461"/>
    </location>
</feature>
<proteinExistence type="predicted"/>
<evidence type="ECO:0000313" key="10">
    <source>
        <dbReference type="Proteomes" id="UP000293331"/>
    </source>
</evidence>
<name>A0A4Q5LS66_9SPHI</name>
<keyword evidence="5 6" id="KW-0472">Membrane</keyword>
<feature type="transmembrane region" description="Helical" evidence="6">
    <location>
        <begin position="396"/>
        <end position="417"/>
    </location>
</feature>
<evidence type="ECO:0000259" key="8">
    <source>
        <dbReference type="Pfam" id="PF12704"/>
    </source>
</evidence>
<feature type="domain" description="MacB-like periplasmic core" evidence="8">
    <location>
        <begin position="20"/>
        <end position="253"/>
    </location>
</feature>
<evidence type="ECO:0000313" key="9">
    <source>
        <dbReference type="EMBL" id="RYU92418.1"/>
    </source>
</evidence>
<sequence>MIKNYFKIGWRNMMKNKFFSFINIFGLSVGLACCMLIALYLKYETSYDIQHKNAPNIYQVITAFMQNGSTRMKMPNTPAPMAGALKQEYPEVVESARLLKLFVDDKTIIQYNPANGERKSLLEQNGFLADQSFFKIFTYNFTEGSPANALTNPRTIVLSKKLAGKIFGNQAALNKVLRVNSNTNGEQDYTVTGVFDTGNVPSHINANFFLSVKGGAMEDFINRQTDFASNNMFYTYLLLKPGTDAAKLQAKLPAFMNKYASKDLKAMGFQKEQSLLALHDIHLSGEVESNVTAPASKTYLYVLFSIAVFTLIIACINFMNLSTARSSKRSSEVGVRKVLGAEKSTLIRQFLGESILMTLIAFFFAIAITLILLPLFNQLADKNITLSFSGDILMFFEFLLMALITGVLAGSYPAFYLSSFNPVKVLKGKLTNSLAVVAVRKGLVVFQFIISVVLIVASVVIARQMNFMRTADLGFAKDQQIVLPLRTAGAKAAYAALKADLQQNTQVTAIGASAYYPGIFNPSDNLLYPEGKTNAEGRRTRLNYVDDNFLQTLDIKPVAGRLFSPEFGSDTNTSIIINEKAVQEFGFANAQAAISKKVMNNFRGNTTAFTIVGVVKDFHYEDLHLPVTPYGFLLNTSGYNYMVIHAKPGNMTAMLKTIEAGWKKYDPNDPFDYTFLDDDFQKNYQADTRLAGIVGYFTVVAILISCLGLFGLAAFSAEQRTKEIGVRKVLGASVKTIVSLLSVDFLKLIIISVIIASPIAWWVMNKWLQAFAYRKDIDWTIFAYTATIAIIIGLITIGSQAIKAALANPVKSLRSE</sequence>
<feature type="domain" description="ABC3 transporter permease C-terminal" evidence="7">
    <location>
        <begin position="697"/>
        <end position="799"/>
    </location>
</feature>
<feature type="transmembrane region" description="Helical" evidence="6">
    <location>
        <begin position="299"/>
        <end position="319"/>
    </location>
</feature>
<dbReference type="InterPro" id="IPR025857">
    <property type="entry name" value="MacB_PCD"/>
</dbReference>
<dbReference type="AlphaFoldDB" id="A0A4Q5LS66"/>
<evidence type="ECO:0000256" key="5">
    <source>
        <dbReference type="ARBA" id="ARBA00023136"/>
    </source>
</evidence>
<keyword evidence="3 6" id="KW-0812">Transmembrane</keyword>
<evidence type="ECO:0000256" key="3">
    <source>
        <dbReference type="ARBA" id="ARBA00022692"/>
    </source>
</evidence>
<dbReference type="InterPro" id="IPR050250">
    <property type="entry name" value="Macrolide_Exporter_MacB"/>
</dbReference>
<feature type="domain" description="ABC3 transporter permease C-terminal" evidence="7">
    <location>
        <begin position="305"/>
        <end position="422"/>
    </location>
</feature>
<feature type="transmembrane region" description="Helical" evidence="6">
    <location>
        <begin position="693"/>
        <end position="715"/>
    </location>
</feature>
<keyword evidence="4 6" id="KW-1133">Transmembrane helix</keyword>
<feature type="transmembrane region" description="Helical" evidence="6">
    <location>
        <begin position="355"/>
        <end position="376"/>
    </location>
</feature>
<comment type="caution">
    <text evidence="9">The sequence shown here is derived from an EMBL/GenBank/DDBJ whole genome shotgun (WGS) entry which is preliminary data.</text>
</comment>
<dbReference type="PANTHER" id="PTHR30572:SF18">
    <property type="entry name" value="ABC-TYPE MACROLIDE FAMILY EXPORT SYSTEM PERMEASE COMPONENT 2"/>
    <property type="match status" value="1"/>
</dbReference>
<evidence type="ECO:0000256" key="1">
    <source>
        <dbReference type="ARBA" id="ARBA00004651"/>
    </source>
</evidence>
<dbReference type="PANTHER" id="PTHR30572">
    <property type="entry name" value="MEMBRANE COMPONENT OF TRANSPORTER-RELATED"/>
    <property type="match status" value="1"/>
</dbReference>
<dbReference type="EMBL" id="SEWG01000001">
    <property type="protein sequence ID" value="RYU92418.1"/>
    <property type="molecule type" value="Genomic_DNA"/>
</dbReference>
<evidence type="ECO:0000256" key="6">
    <source>
        <dbReference type="SAM" id="Phobius"/>
    </source>
</evidence>
<keyword evidence="2" id="KW-1003">Cell membrane</keyword>
<evidence type="ECO:0000259" key="7">
    <source>
        <dbReference type="Pfam" id="PF02687"/>
    </source>
</evidence>
<protein>
    <submittedName>
        <fullName evidence="9">ABC transporter permease</fullName>
    </submittedName>
</protein>
<dbReference type="GO" id="GO:0022857">
    <property type="term" value="F:transmembrane transporter activity"/>
    <property type="evidence" value="ECO:0007669"/>
    <property type="project" value="TreeGrafter"/>
</dbReference>
<organism evidence="9 10">
    <name type="scientific">Mucilaginibacter terrigena</name>
    <dbReference type="NCBI Taxonomy" id="2492395"/>
    <lineage>
        <taxon>Bacteria</taxon>
        <taxon>Pseudomonadati</taxon>
        <taxon>Bacteroidota</taxon>
        <taxon>Sphingobacteriia</taxon>
        <taxon>Sphingobacteriales</taxon>
        <taxon>Sphingobacteriaceae</taxon>
        <taxon>Mucilaginibacter</taxon>
    </lineage>
</organism>
<dbReference type="InterPro" id="IPR003838">
    <property type="entry name" value="ABC3_permease_C"/>
</dbReference>
<reference evidence="9 10" key="1">
    <citation type="submission" date="2019-02" db="EMBL/GenBank/DDBJ databases">
        <title>Bacterial novel species Mucilaginibacter sp. 17JY9-4 isolated from soil.</title>
        <authorList>
            <person name="Jung H.-Y."/>
        </authorList>
    </citation>
    <scope>NUCLEOTIDE SEQUENCE [LARGE SCALE GENOMIC DNA]</scope>
    <source>
        <strain evidence="9 10">17JY9-4</strain>
    </source>
</reference>
<feature type="transmembrane region" description="Helical" evidence="6">
    <location>
        <begin position="21"/>
        <end position="41"/>
    </location>
</feature>
<feature type="transmembrane region" description="Helical" evidence="6">
    <location>
        <begin position="736"/>
        <end position="761"/>
    </location>
</feature>
<feature type="domain" description="MacB-like periplasmic core" evidence="8">
    <location>
        <begin position="449"/>
        <end position="653"/>
    </location>
</feature>
<dbReference type="Pfam" id="PF02687">
    <property type="entry name" value="FtsX"/>
    <property type="match status" value="2"/>
</dbReference>
<gene>
    <name evidence="9" type="ORF">EWM62_03000</name>
</gene>
<dbReference type="PROSITE" id="PS51257">
    <property type="entry name" value="PROKAR_LIPOPROTEIN"/>
    <property type="match status" value="1"/>
</dbReference>
<dbReference type="OrthoDB" id="1451596at2"/>
<evidence type="ECO:0000256" key="2">
    <source>
        <dbReference type="ARBA" id="ARBA00022475"/>
    </source>
</evidence>
<dbReference type="Pfam" id="PF12704">
    <property type="entry name" value="MacB_PCD"/>
    <property type="match status" value="2"/>
</dbReference>
<dbReference type="GO" id="GO:0005886">
    <property type="term" value="C:plasma membrane"/>
    <property type="evidence" value="ECO:0007669"/>
    <property type="project" value="UniProtKB-SubCell"/>
</dbReference>
<keyword evidence="10" id="KW-1185">Reference proteome</keyword>
<dbReference type="Proteomes" id="UP000293331">
    <property type="component" value="Unassembled WGS sequence"/>
</dbReference>
<evidence type="ECO:0000256" key="4">
    <source>
        <dbReference type="ARBA" id="ARBA00022989"/>
    </source>
</evidence>
<comment type="subcellular location">
    <subcellularLocation>
        <location evidence="1">Cell membrane</location>
        <topology evidence="1">Multi-pass membrane protein</topology>
    </subcellularLocation>
</comment>
<accession>A0A4Q5LS66</accession>